<protein>
    <submittedName>
        <fullName evidence="2">Uncharacterized protein</fullName>
    </submittedName>
</protein>
<reference evidence="2 3" key="1">
    <citation type="submission" date="2008-06" db="EMBL/GenBank/DDBJ databases">
        <authorList>
            <person name="Smith A.L."/>
            <person name="Paladin E.C."/>
            <person name="Jacobs-Sera D."/>
            <person name="Hendirx R.W."/>
            <person name="Hatfull G.F."/>
        </authorList>
    </citation>
    <scope>NUCLEOTIDE SEQUENCE [LARGE SCALE GENOMIC DNA]</scope>
</reference>
<sequence>MKEFARSWPIIGISLVMWLAVVILRTPALGIDAPRVVSILVSSTAMLTLGVYVERIRRARDEEKKQ</sequence>
<keyword evidence="1" id="KW-0472">Membrane</keyword>
<dbReference type="GeneID" id="6920828"/>
<gene>
    <name evidence="2" type="primary">124</name>
    <name evidence="2" type="ORF">MYRNA_124</name>
</gene>
<accession>B5LJC8</accession>
<name>B5LJC8_9CAUD</name>
<evidence type="ECO:0000313" key="2">
    <source>
        <dbReference type="EMBL" id="ACH62125.1"/>
    </source>
</evidence>
<organism evidence="2 3">
    <name type="scientific">Mycobacterium phage Myrna</name>
    <dbReference type="NCBI Taxonomy" id="546805"/>
    <lineage>
        <taxon>Viruses</taxon>
        <taxon>Duplodnaviria</taxon>
        <taxon>Heunggongvirae</taxon>
        <taxon>Uroviricota</taxon>
        <taxon>Caudoviricetes</taxon>
        <taxon>Ceeclamvirinae</taxon>
        <taxon>Myrnavirus</taxon>
        <taxon>Myrnavirus myrna</taxon>
    </lineage>
</organism>
<dbReference type="RefSeq" id="YP_002225035.1">
    <property type="nucleotide sequence ID" value="NC_011273.1"/>
</dbReference>
<dbReference type="Proteomes" id="UP000001849">
    <property type="component" value="Segment"/>
</dbReference>
<evidence type="ECO:0000313" key="3">
    <source>
        <dbReference type="Proteomes" id="UP000001849"/>
    </source>
</evidence>
<keyword evidence="1" id="KW-0812">Transmembrane</keyword>
<proteinExistence type="predicted"/>
<feature type="transmembrane region" description="Helical" evidence="1">
    <location>
        <begin position="7"/>
        <end position="24"/>
    </location>
</feature>
<dbReference type="KEGG" id="vg:6920828"/>
<feature type="transmembrane region" description="Helical" evidence="1">
    <location>
        <begin position="36"/>
        <end position="53"/>
    </location>
</feature>
<keyword evidence="3" id="KW-1185">Reference proteome</keyword>
<dbReference type="EMBL" id="EU826466">
    <property type="protein sequence ID" value="ACH62125.1"/>
    <property type="molecule type" value="Genomic_DNA"/>
</dbReference>
<evidence type="ECO:0000256" key="1">
    <source>
        <dbReference type="SAM" id="Phobius"/>
    </source>
</evidence>
<keyword evidence="1" id="KW-1133">Transmembrane helix</keyword>